<evidence type="ECO:0000313" key="2">
    <source>
        <dbReference type="Proteomes" id="UP000756921"/>
    </source>
</evidence>
<organism evidence="1 2">
    <name type="scientific">Paraphaeosphaeria minitans</name>
    <dbReference type="NCBI Taxonomy" id="565426"/>
    <lineage>
        <taxon>Eukaryota</taxon>
        <taxon>Fungi</taxon>
        <taxon>Dikarya</taxon>
        <taxon>Ascomycota</taxon>
        <taxon>Pezizomycotina</taxon>
        <taxon>Dothideomycetes</taxon>
        <taxon>Pleosporomycetidae</taxon>
        <taxon>Pleosporales</taxon>
        <taxon>Massarineae</taxon>
        <taxon>Didymosphaeriaceae</taxon>
        <taxon>Paraphaeosphaeria</taxon>
    </lineage>
</organism>
<sequence length="122" mass="13819">MFDSRAPSFAAVFYAFIDSMEKSAPLELIVDTHCRHGPARRIERNKPSAKHMVESDSSIAELPSDFLYHVTPKHEDALSGRSMTLSQCVAYYGNLDRGWSERVERSQTKLISLQTPEEDDTL</sequence>
<protein>
    <submittedName>
        <fullName evidence="1">Uncharacterized protein</fullName>
    </submittedName>
</protein>
<evidence type="ECO:0000313" key="1">
    <source>
        <dbReference type="EMBL" id="KAF9738594.1"/>
    </source>
</evidence>
<dbReference type="AlphaFoldDB" id="A0A9P6KU99"/>
<proteinExistence type="predicted"/>
<dbReference type="EMBL" id="WJXW01000003">
    <property type="protein sequence ID" value="KAF9738594.1"/>
    <property type="molecule type" value="Genomic_DNA"/>
</dbReference>
<accession>A0A9P6KU99</accession>
<reference evidence="1" key="1">
    <citation type="journal article" date="2020" name="Mol. Plant Microbe Interact.">
        <title>Genome Sequence of the Biocontrol Agent Coniothyrium minitans strain Conio (IMI 134523).</title>
        <authorList>
            <person name="Patel D."/>
            <person name="Shittu T.A."/>
            <person name="Baroncelli R."/>
            <person name="Muthumeenakshi S."/>
            <person name="Osborne T.H."/>
            <person name="Janganan T.K."/>
            <person name="Sreenivasaprasad S."/>
        </authorList>
    </citation>
    <scope>NUCLEOTIDE SEQUENCE</scope>
    <source>
        <strain evidence="1">Conio</strain>
    </source>
</reference>
<dbReference type="Proteomes" id="UP000756921">
    <property type="component" value="Unassembled WGS sequence"/>
</dbReference>
<comment type="caution">
    <text evidence="1">The sequence shown here is derived from an EMBL/GenBank/DDBJ whole genome shotgun (WGS) entry which is preliminary data.</text>
</comment>
<keyword evidence="2" id="KW-1185">Reference proteome</keyword>
<name>A0A9P6KU99_9PLEO</name>
<gene>
    <name evidence="1" type="ORF">PMIN01_03877</name>
</gene>